<sequence length="421" mass="47469">MASQIPFETSRILLFTNTRRRSFNTRDFSRTTTTLITLHKPWNLCVYKTAALSLLLTKSGNEKSKKLLQIPELLVLNRSIADITWKLFLSCCLLPRNQKDVKHGDILLALNKCNHSKFWSLLLFRVSISLMMKFDLQLNSCGFDPDNLDDWLESDLKQSGILPSGKTNMYNGIKLEDPDDWERHSCSDGSDDKTVVDELELDNRKSDTHTADTPLPTQLAPILKALAVLTSLHQQGAALPGLLPLAPSLSLPPPPPPHPSTTPLTPEAINPIHMTKTPRNLQQHDTTISPINTSNMTNNNNNTSSKRQRDSDTAYNKMELLDPLALKRQKNTDAARRSRQRKVMKMEGLESRVNELEKDNQQLLLKVAVAESERDAAKVKEAKQREKVAALEAQLAKSHQELLQRDQSKDQEKDDTSDTDN</sequence>
<keyword evidence="2" id="KW-0805">Transcription regulation</keyword>
<comment type="caution">
    <text evidence="8">The sequence shown here is derived from an EMBL/GenBank/DDBJ whole genome shotgun (WGS) entry which is preliminary data.</text>
</comment>
<dbReference type="GO" id="GO:0005634">
    <property type="term" value="C:nucleus"/>
    <property type="evidence" value="ECO:0007669"/>
    <property type="project" value="UniProtKB-SubCell"/>
</dbReference>
<dbReference type="CDD" id="cd12193">
    <property type="entry name" value="bZIP_GCN4"/>
    <property type="match status" value="1"/>
</dbReference>
<dbReference type="GO" id="GO:0001228">
    <property type="term" value="F:DNA-binding transcription activator activity, RNA polymerase II-specific"/>
    <property type="evidence" value="ECO:0007669"/>
    <property type="project" value="TreeGrafter"/>
</dbReference>
<feature type="domain" description="BZIP" evidence="7">
    <location>
        <begin position="327"/>
        <end position="378"/>
    </location>
</feature>
<dbReference type="PANTHER" id="PTHR13044">
    <property type="entry name" value="ACTIVATING TRANSCRIPTION FACTOR ATF 4/5"/>
    <property type="match status" value="1"/>
</dbReference>
<feature type="compositionally biased region" description="Low complexity" evidence="6">
    <location>
        <begin position="288"/>
        <end position="305"/>
    </location>
</feature>
<protein>
    <recommendedName>
        <fullName evidence="7">BZIP domain-containing protein</fullName>
    </recommendedName>
</protein>
<dbReference type="Proteomes" id="UP000193560">
    <property type="component" value="Unassembled WGS sequence"/>
</dbReference>
<dbReference type="PROSITE" id="PS00036">
    <property type="entry name" value="BZIP_BASIC"/>
    <property type="match status" value="1"/>
</dbReference>
<evidence type="ECO:0000256" key="1">
    <source>
        <dbReference type="ARBA" id="ARBA00004123"/>
    </source>
</evidence>
<dbReference type="InterPro" id="IPR004827">
    <property type="entry name" value="bZIP"/>
</dbReference>
<dbReference type="Pfam" id="PF07716">
    <property type="entry name" value="bZIP_2"/>
    <property type="match status" value="1"/>
</dbReference>
<accession>A0A1X2I3Y4</accession>
<evidence type="ECO:0000256" key="3">
    <source>
        <dbReference type="ARBA" id="ARBA00023125"/>
    </source>
</evidence>
<dbReference type="STRING" id="90262.A0A1X2I3Y4"/>
<reference evidence="8 9" key="1">
    <citation type="submission" date="2016-07" db="EMBL/GenBank/DDBJ databases">
        <title>Pervasive Adenine N6-methylation of Active Genes in Fungi.</title>
        <authorList>
            <consortium name="DOE Joint Genome Institute"/>
            <person name="Mondo S.J."/>
            <person name="Dannebaum R.O."/>
            <person name="Kuo R.C."/>
            <person name="Labutti K."/>
            <person name="Haridas S."/>
            <person name="Kuo A."/>
            <person name="Salamov A."/>
            <person name="Ahrendt S.R."/>
            <person name="Lipzen A."/>
            <person name="Sullivan W."/>
            <person name="Andreopoulos W.B."/>
            <person name="Clum A."/>
            <person name="Lindquist E."/>
            <person name="Daum C."/>
            <person name="Ramamoorthy G.K."/>
            <person name="Gryganskyi A."/>
            <person name="Culley D."/>
            <person name="Magnuson J.K."/>
            <person name="James T.Y."/>
            <person name="O'Malley M.A."/>
            <person name="Stajich J.E."/>
            <person name="Spatafora J.W."/>
            <person name="Visel A."/>
            <person name="Grigoriev I.V."/>
        </authorList>
    </citation>
    <scope>NUCLEOTIDE SEQUENCE [LARGE SCALE GENOMIC DNA]</scope>
    <source>
        <strain evidence="8 9">NRRL 1336</strain>
    </source>
</reference>
<name>A0A1X2I3Y4_9FUNG</name>
<evidence type="ECO:0000259" key="7">
    <source>
        <dbReference type="PROSITE" id="PS50217"/>
    </source>
</evidence>
<dbReference type="OrthoDB" id="2257100at2759"/>
<evidence type="ECO:0000256" key="2">
    <source>
        <dbReference type="ARBA" id="ARBA00023015"/>
    </source>
</evidence>
<evidence type="ECO:0000256" key="4">
    <source>
        <dbReference type="ARBA" id="ARBA00023163"/>
    </source>
</evidence>
<dbReference type="InterPro" id="IPR046347">
    <property type="entry name" value="bZIP_sf"/>
</dbReference>
<evidence type="ECO:0000313" key="8">
    <source>
        <dbReference type="EMBL" id="ORZ08892.1"/>
    </source>
</evidence>
<evidence type="ECO:0000313" key="9">
    <source>
        <dbReference type="Proteomes" id="UP000193560"/>
    </source>
</evidence>
<keyword evidence="5" id="KW-0539">Nucleus</keyword>
<dbReference type="Gene3D" id="3.30.160.60">
    <property type="entry name" value="Classic Zinc Finger"/>
    <property type="match status" value="1"/>
</dbReference>
<dbReference type="GO" id="GO:0000977">
    <property type="term" value="F:RNA polymerase II transcription regulatory region sequence-specific DNA binding"/>
    <property type="evidence" value="ECO:0007669"/>
    <property type="project" value="TreeGrafter"/>
</dbReference>
<keyword evidence="3" id="KW-0238">DNA-binding</keyword>
<organism evidence="8 9">
    <name type="scientific">Absidia repens</name>
    <dbReference type="NCBI Taxonomy" id="90262"/>
    <lineage>
        <taxon>Eukaryota</taxon>
        <taxon>Fungi</taxon>
        <taxon>Fungi incertae sedis</taxon>
        <taxon>Mucoromycota</taxon>
        <taxon>Mucoromycotina</taxon>
        <taxon>Mucoromycetes</taxon>
        <taxon>Mucorales</taxon>
        <taxon>Cunninghamellaceae</taxon>
        <taxon>Absidia</taxon>
    </lineage>
</organism>
<dbReference type="PANTHER" id="PTHR13044:SF14">
    <property type="entry name" value="CRYPTOCEPHAL, ISOFORM A"/>
    <property type="match status" value="1"/>
</dbReference>
<feature type="compositionally biased region" description="Basic and acidic residues" evidence="6">
    <location>
        <begin position="398"/>
        <end position="421"/>
    </location>
</feature>
<proteinExistence type="predicted"/>
<dbReference type="AlphaFoldDB" id="A0A1X2I3Y4"/>
<feature type="region of interest" description="Disordered" evidence="6">
    <location>
        <begin position="397"/>
        <end position="421"/>
    </location>
</feature>
<dbReference type="PROSITE" id="PS50217">
    <property type="entry name" value="BZIP"/>
    <property type="match status" value="1"/>
</dbReference>
<comment type="subcellular location">
    <subcellularLocation>
        <location evidence="1">Nucleus</location>
    </subcellularLocation>
</comment>
<keyword evidence="9" id="KW-1185">Reference proteome</keyword>
<gene>
    <name evidence="8" type="ORF">BCR42DRAFT_396450</name>
</gene>
<evidence type="ECO:0000256" key="5">
    <source>
        <dbReference type="ARBA" id="ARBA00023242"/>
    </source>
</evidence>
<feature type="region of interest" description="Disordered" evidence="6">
    <location>
        <begin position="288"/>
        <end position="313"/>
    </location>
</feature>
<dbReference type="SMART" id="SM00338">
    <property type="entry name" value="BRLZ"/>
    <property type="match status" value="1"/>
</dbReference>
<dbReference type="EMBL" id="MCGE01000029">
    <property type="protein sequence ID" value="ORZ08892.1"/>
    <property type="molecule type" value="Genomic_DNA"/>
</dbReference>
<dbReference type="SUPFAM" id="SSF57959">
    <property type="entry name" value="Leucine zipper domain"/>
    <property type="match status" value="1"/>
</dbReference>
<evidence type="ECO:0000256" key="6">
    <source>
        <dbReference type="SAM" id="MobiDB-lite"/>
    </source>
</evidence>
<keyword evidence="4" id="KW-0804">Transcription</keyword>